<dbReference type="RefSeq" id="WP_109566528.1">
    <property type="nucleotide sequence ID" value="NZ_QGDJ01000025.1"/>
</dbReference>
<dbReference type="InterPro" id="IPR036061">
    <property type="entry name" value="CheW-like_dom_sf"/>
</dbReference>
<dbReference type="Proteomes" id="UP000251571">
    <property type="component" value="Unassembled WGS sequence"/>
</dbReference>
<dbReference type="EMBL" id="QGDJ01000025">
    <property type="protein sequence ID" value="PWJ10187.1"/>
    <property type="molecule type" value="Genomic_DNA"/>
</dbReference>
<dbReference type="Gene3D" id="2.40.50.180">
    <property type="entry name" value="CheA-289, Domain 4"/>
    <property type="match status" value="1"/>
</dbReference>
<dbReference type="SMART" id="SM00260">
    <property type="entry name" value="CheW"/>
    <property type="match status" value="1"/>
</dbReference>
<evidence type="ECO:0000313" key="4">
    <source>
        <dbReference type="Proteomes" id="UP000245839"/>
    </source>
</evidence>
<reference evidence="3" key="1">
    <citation type="submission" date="2016-10" db="EMBL/GenBank/DDBJ databases">
        <authorList>
            <person name="Cai Z."/>
        </authorList>
    </citation>
    <scope>NUCLEOTIDE SEQUENCE [LARGE SCALE GENOMIC DNA]</scope>
    <source>
        <strain evidence="3">DSM 25227</strain>
    </source>
</reference>
<dbReference type="Proteomes" id="UP000245839">
    <property type="component" value="Unassembled WGS sequence"/>
</dbReference>
<dbReference type="GO" id="GO:0005829">
    <property type="term" value="C:cytosol"/>
    <property type="evidence" value="ECO:0007669"/>
    <property type="project" value="TreeGrafter"/>
</dbReference>
<proteinExistence type="predicted"/>
<evidence type="ECO:0000259" key="1">
    <source>
        <dbReference type="PROSITE" id="PS50851"/>
    </source>
</evidence>
<dbReference type="GO" id="GO:0007165">
    <property type="term" value="P:signal transduction"/>
    <property type="evidence" value="ECO:0007669"/>
    <property type="project" value="InterPro"/>
</dbReference>
<evidence type="ECO:0000313" key="3">
    <source>
        <dbReference type="EMBL" id="SSA51760.1"/>
    </source>
</evidence>
<dbReference type="Pfam" id="PF01584">
    <property type="entry name" value="CheW"/>
    <property type="match status" value="1"/>
</dbReference>
<dbReference type="PANTHER" id="PTHR22617:SF23">
    <property type="entry name" value="CHEMOTAXIS PROTEIN CHEW"/>
    <property type="match status" value="1"/>
</dbReference>
<gene>
    <name evidence="2" type="ORF">BCF38_1253</name>
    <name evidence="3" type="ORF">SAMN05421539_1253</name>
</gene>
<keyword evidence="4" id="KW-1185">Reference proteome</keyword>
<dbReference type="InterPro" id="IPR039315">
    <property type="entry name" value="CheW"/>
</dbReference>
<dbReference type="InterPro" id="IPR002545">
    <property type="entry name" value="CheW-lke_dom"/>
</dbReference>
<reference evidence="2 4" key="3">
    <citation type="submission" date="2018-03" db="EMBL/GenBank/DDBJ databases">
        <title>Genomic Encyclopedia of Archaeal and Bacterial Type Strains, Phase II (KMG-II): from individual species to whole genera.</title>
        <authorList>
            <person name="Goeker M."/>
        </authorList>
    </citation>
    <scope>NUCLEOTIDE SEQUENCE [LARGE SCALE GENOMIC DNA]</scope>
    <source>
        <strain evidence="2 4">DSM 25227</strain>
    </source>
</reference>
<dbReference type="AlphaFoldDB" id="A0A2Y9B5S4"/>
<dbReference type="GO" id="GO:0006935">
    <property type="term" value="P:chemotaxis"/>
    <property type="evidence" value="ECO:0007669"/>
    <property type="project" value="InterPro"/>
</dbReference>
<protein>
    <submittedName>
        <fullName evidence="3">Purine-binding chemotaxis protein CheW</fullName>
    </submittedName>
</protein>
<organism evidence="3 5">
    <name type="scientific">Jannaschia seohaensis</name>
    <dbReference type="NCBI Taxonomy" id="475081"/>
    <lineage>
        <taxon>Bacteria</taxon>
        <taxon>Pseudomonadati</taxon>
        <taxon>Pseudomonadota</taxon>
        <taxon>Alphaproteobacteria</taxon>
        <taxon>Rhodobacterales</taxon>
        <taxon>Roseobacteraceae</taxon>
        <taxon>Jannaschia</taxon>
    </lineage>
</organism>
<sequence length="188" mass="20745">MPASTPVTAAEPAWNPLEILDTDLDAPEEGVDDTTQAYLIFQLHGQWLAASVAQVREILDDQPLTPLPNAPHDVEGMIDVRSKGVAVVDLAHHLGIRSQGRSEPERIVVFEFERGDRPPLAIGVRTETVRDVRQIGEAEIEPTPEALGRWDQTMIQGVTRVDDRIVVLVDPSSLVRRPDAADDAFDFE</sequence>
<dbReference type="PROSITE" id="PS50851">
    <property type="entry name" value="CHEW"/>
    <property type="match status" value="1"/>
</dbReference>
<dbReference type="Gene3D" id="2.30.30.40">
    <property type="entry name" value="SH3 Domains"/>
    <property type="match status" value="1"/>
</dbReference>
<dbReference type="EMBL" id="UETC01000025">
    <property type="protein sequence ID" value="SSA51760.1"/>
    <property type="molecule type" value="Genomic_DNA"/>
</dbReference>
<feature type="domain" description="CheW-like" evidence="1">
    <location>
        <begin position="35"/>
        <end position="180"/>
    </location>
</feature>
<dbReference type="SUPFAM" id="SSF50341">
    <property type="entry name" value="CheW-like"/>
    <property type="match status" value="1"/>
</dbReference>
<reference evidence="5" key="2">
    <citation type="submission" date="2016-10" db="EMBL/GenBank/DDBJ databases">
        <authorList>
            <person name="Varghese N."/>
            <person name="Submissions S."/>
        </authorList>
    </citation>
    <scope>NUCLEOTIDE SEQUENCE [LARGE SCALE GENOMIC DNA]</scope>
    <source>
        <strain evidence="5">DSM 25227</strain>
    </source>
</reference>
<evidence type="ECO:0000313" key="5">
    <source>
        <dbReference type="Proteomes" id="UP000251571"/>
    </source>
</evidence>
<dbReference type="PANTHER" id="PTHR22617">
    <property type="entry name" value="CHEMOTAXIS SENSOR HISTIDINE KINASE-RELATED"/>
    <property type="match status" value="1"/>
</dbReference>
<evidence type="ECO:0000313" key="2">
    <source>
        <dbReference type="EMBL" id="PWJ10187.1"/>
    </source>
</evidence>
<name>A0A2Y9B5S4_9RHOB</name>
<accession>A0A2Y9B5S4</accession>